<dbReference type="AlphaFoldDB" id="A0A1L9CRV3"/>
<dbReference type="EMBL" id="CP050898">
    <property type="protein sequence ID" value="QIX21213.1"/>
    <property type="molecule type" value="Genomic_DNA"/>
</dbReference>
<feature type="transmembrane region" description="Helical" evidence="1">
    <location>
        <begin position="91"/>
        <end position="115"/>
    </location>
</feature>
<dbReference type="GeneID" id="61455472"/>
<dbReference type="EMBL" id="JABRWM010000006">
    <property type="protein sequence ID" value="NRF22700.1"/>
    <property type="molecule type" value="Genomic_DNA"/>
</dbReference>
<organism evidence="2 5">
    <name type="scientific">Agrobacterium pusense</name>
    <dbReference type="NCBI Taxonomy" id="648995"/>
    <lineage>
        <taxon>Bacteria</taxon>
        <taxon>Pseudomonadati</taxon>
        <taxon>Pseudomonadota</taxon>
        <taxon>Alphaproteobacteria</taxon>
        <taxon>Hyphomicrobiales</taxon>
        <taxon>Rhizobiaceae</taxon>
        <taxon>Rhizobium/Agrobacterium group</taxon>
        <taxon>Agrobacterium</taxon>
    </lineage>
</organism>
<feature type="transmembrane region" description="Helical" evidence="1">
    <location>
        <begin position="186"/>
        <end position="208"/>
    </location>
</feature>
<accession>A0A1L9CRV3</accession>
<dbReference type="Proteomes" id="UP000500870">
    <property type="component" value="Chromosome 1"/>
</dbReference>
<keyword evidence="1" id="KW-1133">Transmembrane helix</keyword>
<evidence type="ECO:0000313" key="2">
    <source>
        <dbReference type="EMBL" id="NRF22700.1"/>
    </source>
</evidence>
<reference evidence="3 4" key="2">
    <citation type="submission" date="2020-04" db="EMBL/GenBank/DDBJ databases">
        <title>FDA dAtabase for Regulatory Grade micrObial Sequences (FDA-ARGOS): Supporting development and validation of Infectious Disease Dx tests.</title>
        <authorList>
            <person name="Sciortino C."/>
            <person name="Tallon L."/>
            <person name="Sadzewicz L."/>
            <person name="Vavikolanu K."/>
            <person name="Mehta A."/>
            <person name="Aluvathingal J."/>
            <person name="Nadendla S."/>
            <person name="Nandy P."/>
            <person name="Geyer C."/>
            <person name="Yan Y."/>
            <person name="Sichtig H."/>
        </authorList>
    </citation>
    <scope>NUCLEOTIDE SEQUENCE [LARGE SCALE GENOMIC DNA]</scope>
    <source>
        <strain evidence="3 4">FDAARGOS_633</strain>
    </source>
</reference>
<evidence type="ECO:0000313" key="4">
    <source>
        <dbReference type="Proteomes" id="UP000500870"/>
    </source>
</evidence>
<dbReference type="InterPro" id="IPR009495">
    <property type="entry name" value="NrsF"/>
</dbReference>
<protein>
    <submittedName>
        <fullName evidence="2">DUF1109 family protein</fullName>
    </submittedName>
</protein>
<feature type="transmembrane region" description="Helical" evidence="1">
    <location>
        <begin position="27"/>
        <end position="47"/>
    </location>
</feature>
<keyword evidence="5" id="KW-1185">Reference proteome</keyword>
<name>A0A1L9CRV3_9HYPH</name>
<dbReference type="Pfam" id="PF06532">
    <property type="entry name" value="NrsF"/>
    <property type="match status" value="1"/>
</dbReference>
<reference evidence="2" key="1">
    <citation type="submission" date="2019-07" db="EMBL/GenBank/DDBJ databases">
        <title>FDA dAtabase for Regulatory Grade micrObial Sequences (FDA-ARGOS): Supporting development and validation of Infectious Disease Dx tests.</title>
        <authorList>
            <person name="Bachman M."/>
            <person name="Young C."/>
            <person name="Tallon L."/>
            <person name="Sadzewicz L."/>
            <person name="Vavikolanu K."/>
            <person name="Mehta A."/>
            <person name="Aluvathingal J."/>
            <person name="Nadendla S."/>
            <person name="Nandy P."/>
            <person name="Geyer C."/>
            <person name="Yan Y."/>
            <person name="Sichtig H."/>
        </authorList>
    </citation>
    <scope>NUCLEOTIDE SEQUENCE</scope>
    <source>
        <strain evidence="2">FDAARGOS_618</strain>
    </source>
</reference>
<evidence type="ECO:0000313" key="5">
    <source>
        <dbReference type="Proteomes" id="UP001155820"/>
    </source>
</evidence>
<feature type="transmembrane region" description="Helical" evidence="1">
    <location>
        <begin position="127"/>
        <end position="148"/>
    </location>
</feature>
<proteinExistence type="predicted"/>
<keyword evidence="1" id="KW-0812">Transmembrane</keyword>
<feature type="transmembrane region" description="Helical" evidence="1">
    <location>
        <begin position="160"/>
        <end position="180"/>
    </location>
</feature>
<evidence type="ECO:0000313" key="3">
    <source>
        <dbReference type="EMBL" id="QIX21213.1"/>
    </source>
</evidence>
<evidence type="ECO:0000256" key="1">
    <source>
        <dbReference type="SAM" id="Phobius"/>
    </source>
</evidence>
<dbReference type="RefSeq" id="WP_034498755.1">
    <property type="nucleotide sequence ID" value="NZ_CP048584.1"/>
</dbReference>
<gene>
    <name evidence="2" type="ORF">FOB26_26980</name>
    <name evidence="3" type="ORF">FOB41_08735</name>
</gene>
<dbReference type="Proteomes" id="UP001155820">
    <property type="component" value="Unassembled WGS sequence"/>
</dbReference>
<feature type="transmembrane region" description="Helical" evidence="1">
    <location>
        <begin position="59"/>
        <end position="79"/>
    </location>
</feature>
<keyword evidence="1" id="KW-0472">Membrane</keyword>
<sequence length="214" mass="23029">MKKTEDIIERLAADLRPVPAFALERRLAFAALPALGVSLLLMFIILGPRGDMRDAVSEPAFWVKSFYNALLAMVAFFAVRRLARPEGERSCLFVGIAVIVSAMAVMAFVQLGFALPEAYRRLILGSSALHCPLLIVAFSVPVFFANFAALKRSAPADPALAGFAAGLAAGAAGAWVYSWFCSENGLAFVLIWYSLGILLTGLIGAFAGSRLLRW</sequence>